<dbReference type="Proteomes" id="UP000261875">
    <property type="component" value="Chromosome"/>
</dbReference>
<dbReference type="EMBL" id="CP021659">
    <property type="protein sequence ID" value="AWK13440.1"/>
    <property type="molecule type" value="Genomic_DNA"/>
</dbReference>
<sequence>MLSYSFFLLLSTATKDLEQALRRSLITLLPIERHNLRGQRKKYLRDISKEQFNKKSIKPLLEGTCKTVGEHFLPGWRNIEGYGETVSNSSRTDNNLLKYFTRQTGHQLSLATSAGHFGIIGKTGR</sequence>
<name>A0A2U8I2V7_9GAMM</name>
<evidence type="ECO:0000313" key="2">
    <source>
        <dbReference type="Proteomes" id="UP000261875"/>
    </source>
</evidence>
<dbReference type="KEGG" id="fsm:CCS41_01280"/>
<dbReference type="AlphaFoldDB" id="A0A2U8I2V7"/>
<reference evidence="1 2" key="1">
    <citation type="submission" date="2017-05" db="EMBL/GenBank/DDBJ databases">
        <title>Genome sequence of Candidatus Fukatsuia symbiotica and Candidatus Hamiltonella defensa from Acyrthosiphon pisum strain 5D.</title>
        <authorList>
            <person name="Patel V.A."/>
            <person name="Chevignon G."/>
            <person name="Russell J.A."/>
            <person name="Oliver K.M."/>
        </authorList>
    </citation>
    <scope>NUCLEOTIDE SEQUENCE [LARGE SCALE GENOMIC DNA]</scope>
    <source>
        <strain evidence="1 2">5D</strain>
    </source>
</reference>
<keyword evidence="2" id="KW-1185">Reference proteome</keyword>
<gene>
    <name evidence="1" type="ORF">CCS41_01280</name>
</gene>
<accession>A0A2U8I2V7</accession>
<evidence type="ECO:0000313" key="1">
    <source>
        <dbReference type="EMBL" id="AWK13440.1"/>
    </source>
</evidence>
<dbReference type="STRING" id="1878942.GCA_900128755_01375"/>
<organism evidence="1 2">
    <name type="scientific">Candidatus Fukatsuia symbiotica</name>
    <dbReference type="NCBI Taxonomy" id="1878942"/>
    <lineage>
        <taxon>Bacteria</taxon>
        <taxon>Pseudomonadati</taxon>
        <taxon>Pseudomonadota</taxon>
        <taxon>Gammaproteobacteria</taxon>
        <taxon>Enterobacterales</taxon>
        <taxon>Yersiniaceae</taxon>
        <taxon>Candidatus Fukatsuia</taxon>
    </lineage>
</organism>
<proteinExistence type="predicted"/>
<dbReference type="RefSeq" id="WP_072549946.1">
    <property type="nucleotide sequence ID" value="NZ_CP021659.1"/>
</dbReference>
<protein>
    <submittedName>
        <fullName evidence="1">Uncharacterized protein</fullName>
    </submittedName>
</protein>